<dbReference type="OrthoDB" id="2631350at2759"/>
<dbReference type="SUPFAM" id="SSF52047">
    <property type="entry name" value="RNI-like"/>
    <property type="match status" value="1"/>
</dbReference>
<dbReference type="EMBL" id="CAJVPK010001122">
    <property type="protein sequence ID" value="CAG8571963.1"/>
    <property type="molecule type" value="Genomic_DNA"/>
</dbReference>
<reference evidence="1" key="1">
    <citation type="submission" date="2021-06" db="EMBL/GenBank/DDBJ databases">
        <authorList>
            <person name="Kallberg Y."/>
            <person name="Tangrot J."/>
            <person name="Rosling A."/>
        </authorList>
    </citation>
    <scope>NUCLEOTIDE SEQUENCE</scope>
    <source>
        <strain evidence="1">AZ414A</strain>
    </source>
</reference>
<dbReference type="Gene3D" id="3.80.10.10">
    <property type="entry name" value="Ribonuclease Inhibitor"/>
    <property type="match status" value="1"/>
</dbReference>
<dbReference type="Proteomes" id="UP000789706">
    <property type="component" value="Unassembled WGS sequence"/>
</dbReference>
<evidence type="ECO:0000313" key="1">
    <source>
        <dbReference type="EMBL" id="CAG8571963.1"/>
    </source>
</evidence>
<proteinExistence type="predicted"/>
<comment type="caution">
    <text evidence="1">The sequence shown here is derived from an EMBL/GenBank/DDBJ whole genome shotgun (WGS) entry which is preliminary data.</text>
</comment>
<name>A0A9N9G254_9GLOM</name>
<organism evidence="1 2">
    <name type="scientific">Diversispora eburnea</name>
    <dbReference type="NCBI Taxonomy" id="1213867"/>
    <lineage>
        <taxon>Eukaryota</taxon>
        <taxon>Fungi</taxon>
        <taxon>Fungi incertae sedis</taxon>
        <taxon>Mucoromycota</taxon>
        <taxon>Glomeromycotina</taxon>
        <taxon>Glomeromycetes</taxon>
        <taxon>Diversisporales</taxon>
        <taxon>Diversisporaceae</taxon>
        <taxon>Diversispora</taxon>
    </lineage>
</organism>
<dbReference type="InterPro" id="IPR032675">
    <property type="entry name" value="LRR_dom_sf"/>
</dbReference>
<gene>
    <name evidence="1" type="ORF">DEBURN_LOCUS8128</name>
</gene>
<sequence>METKIPTEILTKILNNNTSSTQDLYSSLLVNRISCKVTVPLLWELTLGQECCMDDEELSKKALCIRTYISCMDTQARTLLTQNGFDLSSSPPQATFDYPSLTEVPKNFGKNFRDYSDIIVTIFKLLSAPKIFKKLESLTSIIIRDEQIRSLTESLALISDNILNMDLSLFSHSQARFFAELISTQKCLENLSIIAARYEKSSPIGQFTSLQELNMENCYGLHKSDSLFFASSFTQLSSFHFSYQIEMYHHEFAIKILEVSNANLKNLCLDLYFQQF</sequence>
<protein>
    <submittedName>
        <fullName evidence="1">4256_t:CDS:1</fullName>
    </submittedName>
</protein>
<keyword evidence="2" id="KW-1185">Reference proteome</keyword>
<dbReference type="AlphaFoldDB" id="A0A9N9G254"/>
<evidence type="ECO:0000313" key="2">
    <source>
        <dbReference type="Proteomes" id="UP000789706"/>
    </source>
</evidence>
<accession>A0A9N9G254</accession>